<evidence type="ECO:0000313" key="3">
    <source>
        <dbReference type="Proteomes" id="UP000030145"/>
    </source>
</evidence>
<comment type="caution">
    <text evidence="2">The sequence shown here is derived from an EMBL/GenBank/DDBJ whole genome shotgun (WGS) entry which is preliminary data.</text>
</comment>
<dbReference type="EMBL" id="JRVJ01000012">
    <property type="protein sequence ID" value="KGM18458.1"/>
    <property type="molecule type" value="Genomic_DNA"/>
</dbReference>
<dbReference type="PANTHER" id="PTHR33993">
    <property type="entry name" value="GLYOXALASE-RELATED"/>
    <property type="match status" value="1"/>
</dbReference>
<dbReference type="GeneID" id="300551894"/>
<feature type="domain" description="VOC" evidence="1">
    <location>
        <begin position="10"/>
        <end position="122"/>
    </location>
</feature>
<dbReference type="RefSeq" id="WP_035114954.1">
    <property type="nucleotide sequence ID" value="NZ_CP047046.1"/>
</dbReference>
<reference evidence="2 3" key="1">
    <citation type="submission" date="2014-10" db="EMBL/GenBank/DDBJ databases">
        <title>Whole Genome sequence of Corynebacterium auriscanis strain CIP 106629.</title>
        <authorList>
            <person name="Hassan S.S."/>
            <person name="Jamal S.B."/>
            <person name="Tiwari S."/>
            <person name="Oliveira L.D.C."/>
            <person name="Souza F."/>
            <person name="Mariano D.C."/>
            <person name="Almeida S."/>
            <person name="Dorella F."/>
            <person name="Pereira F."/>
            <person name="Carvalho A."/>
            <person name="Leal C.A."/>
            <person name="Soares S.D.C."/>
            <person name="Figueiredo H.C."/>
            <person name="Silva A."/>
            <person name="Azevedo V.A."/>
        </authorList>
    </citation>
    <scope>NUCLEOTIDE SEQUENCE [LARGE SCALE GENOMIC DNA]</scope>
    <source>
        <strain evidence="2 3">CIP 106629</strain>
    </source>
</reference>
<feature type="domain" description="VOC" evidence="1">
    <location>
        <begin position="136"/>
        <end position="251"/>
    </location>
</feature>
<gene>
    <name evidence="2" type="ORF">MA47_07775</name>
</gene>
<accession>A0A0A2DH44</accession>
<dbReference type="InterPro" id="IPR052164">
    <property type="entry name" value="Anthracycline_SecMetBiosynth"/>
</dbReference>
<dbReference type="PANTHER" id="PTHR33993:SF10">
    <property type="entry name" value="CONSERVED PROTEIN"/>
    <property type="match status" value="1"/>
</dbReference>
<evidence type="ECO:0000259" key="1">
    <source>
        <dbReference type="PROSITE" id="PS51819"/>
    </source>
</evidence>
<dbReference type="Proteomes" id="UP000030145">
    <property type="component" value="Unassembled WGS sequence"/>
</dbReference>
<dbReference type="CDD" id="cd07247">
    <property type="entry name" value="SgaA_N_like"/>
    <property type="match status" value="1"/>
</dbReference>
<organism evidence="2 3">
    <name type="scientific">Corynebacterium auriscanis</name>
    <dbReference type="NCBI Taxonomy" id="99807"/>
    <lineage>
        <taxon>Bacteria</taxon>
        <taxon>Bacillati</taxon>
        <taxon>Actinomycetota</taxon>
        <taxon>Actinomycetes</taxon>
        <taxon>Mycobacteriales</taxon>
        <taxon>Corynebacteriaceae</taxon>
        <taxon>Corynebacterium</taxon>
    </lineage>
</organism>
<dbReference type="InterPro" id="IPR004360">
    <property type="entry name" value="Glyas_Fos-R_dOase_dom"/>
</dbReference>
<keyword evidence="3" id="KW-1185">Reference proteome</keyword>
<dbReference type="InterPro" id="IPR037523">
    <property type="entry name" value="VOC_core"/>
</dbReference>
<dbReference type="Pfam" id="PF00903">
    <property type="entry name" value="Glyoxalase"/>
    <property type="match status" value="1"/>
</dbReference>
<dbReference type="PROSITE" id="PS51819">
    <property type="entry name" value="VOC"/>
    <property type="match status" value="2"/>
</dbReference>
<dbReference type="Pfam" id="PF18029">
    <property type="entry name" value="Glyoxalase_6"/>
    <property type="match status" value="1"/>
</dbReference>
<dbReference type="AlphaFoldDB" id="A0A0A2DH44"/>
<evidence type="ECO:0000313" key="2">
    <source>
        <dbReference type="EMBL" id="KGM18458.1"/>
    </source>
</evidence>
<protein>
    <submittedName>
        <fullName evidence="2">Glyoxalase</fullName>
    </submittedName>
</protein>
<dbReference type="InterPro" id="IPR029068">
    <property type="entry name" value="Glyas_Bleomycin-R_OHBP_Dase"/>
</dbReference>
<dbReference type="SUPFAM" id="SSF54593">
    <property type="entry name" value="Glyoxalase/Bleomycin resistance protein/Dihydroxybiphenyl dioxygenase"/>
    <property type="match status" value="2"/>
</dbReference>
<dbReference type="Gene3D" id="3.10.180.10">
    <property type="entry name" value="2,3-Dihydroxybiphenyl 1,2-Dioxygenase, domain 1"/>
    <property type="match status" value="2"/>
</dbReference>
<dbReference type="InterPro" id="IPR041581">
    <property type="entry name" value="Glyoxalase_6"/>
</dbReference>
<name>A0A0A2DH44_9CORY</name>
<proteinExistence type="predicted"/>
<sequence length="271" mass="29032">MPAIIAHPGMPLWIDLATTDITAARNFYGQLLDWEFEELDGENSGYVVARREGMPVAGLAQVPEGSLSMWGLCLYTPDVVSSHDAAVSAGATSALEPRSLGERGAMAMLLDPAGAAIGLKCPADEHALLAAGEPSTPVWYELLVGDKWEETLEFYHELAGWDIRQASNDPEFRYAVGELEGGGLAGMWDTSAMEQSTSLWTTYMGVADIDKAVSQIPALGGVVVRPPYEAEFGRVATIQDSTGAILNLCEVAEYDPAQDDVHEPDLFAPEG</sequence>